<evidence type="ECO:0000313" key="1">
    <source>
        <dbReference type="EMBL" id="KAL2634062.1"/>
    </source>
</evidence>
<organism evidence="1 2">
    <name type="scientific">Riccia fluitans</name>
    <dbReference type="NCBI Taxonomy" id="41844"/>
    <lineage>
        <taxon>Eukaryota</taxon>
        <taxon>Viridiplantae</taxon>
        <taxon>Streptophyta</taxon>
        <taxon>Embryophyta</taxon>
        <taxon>Marchantiophyta</taxon>
        <taxon>Marchantiopsida</taxon>
        <taxon>Marchantiidae</taxon>
        <taxon>Marchantiales</taxon>
        <taxon>Ricciaceae</taxon>
        <taxon>Riccia</taxon>
    </lineage>
</organism>
<accession>A0ABD1YWF6</accession>
<name>A0ABD1YWF6_9MARC</name>
<dbReference type="AlphaFoldDB" id="A0ABD1YWF6"/>
<comment type="caution">
    <text evidence="1">The sequence shown here is derived from an EMBL/GenBank/DDBJ whole genome shotgun (WGS) entry which is preliminary data.</text>
</comment>
<gene>
    <name evidence="1" type="ORF">R1flu_005541</name>
</gene>
<sequence>MKSGEDTTVTELSTSQLAGEQETHVVVFGQFGLAAQRDGIFWRMADRKGVCHKCAPEGRCVELPSGTSLQRLLASDDTHYFLWCSEKVEEIN</sequence>
<dbReference type="Proteomes" id="UP001605036">
    <property type="component" value="Unassembled WGS sequence"/>
</dbReference>
<dbReference type="EMBL" id="JBHFFA010000003">
    <property type="protein sequence ID" value="KAL2634062.1"/>
    <property type="molecule type" value="Genomic_DNA"/>
</dbReference>
<protein>
    <submittedName>
        <fullName evidence="1">Uncharacterized protein</fullName>
    </submittedName>
</protein>
<evidence type="ECO:0000313" key="2">
    <source>
        <dbReference type="Proteomes" id="UP001605036"/>
    </source>
</evidence>
<keyword evidence="2" id="KW-1185">Reference proteome</keyword>
<proteinExistence type="predicted"/>
<reference evidence="1 2" key="1">
    <citation type="submission" date="2024-09" db="EMBL/GenBank/DDBJ databases">
        <title>Chromosome-scale assembly of Riccia fluitans.</title>
        <authorList>
            <person name="Paukszto L."/>
            <person name="Sawicki J."/>
            <person name="Karawczyk K."/>
            <person name="Piernik-Szablinska J."/>
            <person name="Szczecinska M."/>
            <person name="Mazdziarz M."/>
        </authorList>
    </citation>
    <scope>NUCLEOTIDE SEQUENCE [LARGE SCALE GENOMIC DNA]</scope>
    <source>
        <strain evidence="1">Rf_01</strain>
        <tissue evidence="1">Aerial parts of the thallus</tissue>
    </source>
</reference>